<sequence>MDNKKGEKQYKKMSNKEIFRILAFEFRQSDSIGIKISLISEMVSNLFYPNDVTGEAKKAFKDLIEKAFKSHTVNNKEEITEQQFCSAMDSIEKYMNEETNDRFLQKIFRRHSKQDKNYLNKEEFRVLMQNYKDENINEKDIQEIYERMSNGDKNGISYENFKKFSI</sequence>
<dbReference type="SUPFAM" id="SSF47473">
    <property type="entry name" value="EF-hand"/>
    <property type="match status" value="1"/>
</dbReference>
<dbReference type="InterPro" id="IPR002048">
    <property type="entry name" value="EF_hand_dom"/>
</dbReference>
<dbReference type="PROSITE" id="PS50222">
    <property type="entry name" value="EF_HAND_2"/>
    <property type="match status" value="1"/>
</dbReference>
<dbReference type="eggNOG" id="ENOG502SPJF">
    <property type="taxonomic scope" value="Eukaryota"/>
</dbReference>
<organism evidence="2 3">
    <name type="scientific">Tetrahymena thermophila (strain SB210)</name>
    <dbReference type="NCBI Taxonomy" id="312017"/>
    <lineage>
        <taxon>Eukaryota</taxon>
        <taxon>Sar</taxon>
        <taxon>Alveolata</taxon>
        <taxon>Ciliophora</taxon>
        <taxon>Intramacronucleata</taxon>
        <taxon>Oligohymenophorea</taxon>
        <taxon>Hymenostomatida</taxon>
        <taxon>Tetrahymenina</taxon>
        <taxon>Tetrahymenidae</taxon>
        <taxon>Tetrahymena</taxon>
    </lineage>
</organism>
<dbReference type="RefSeq" id="XP_001027650.2">
    <property type="nucleotide sequence ID" value="XM_001027650.3"/>
</dbReference>
<evidence type="ECO:0000313" key="3">
    <source>
        <dbReference type="Proteomes" id="UP000009168"/>
    </source>
</evidence>
<dbReference type="GO" id="GO:0005509">
    <property type="term" value="F:calcium ion binding"/>
    <property type="evidence" value="ECO:0007669"/>
    <property type="project" value="InterPro"/>
</dbReference>
<keyword evidence="3" id="KW-1185">Reference proteome</keyword>
<dbReference type="Gene3D" id="1.10.238.10">
    <property type="entry name" value="EF-hand"/>
    <property type="match status" value="1"/>
</dbReference>
<reference evidence="3" key="1">
    <citation type="journal article" date="2006" name="PLoS Biol.">
        <title>Macronuclear genome sequence of the ciliate Tetrahymena thermophila, a model eukaryote.</title>
        <authorList>
            <person name="Eisen J.A."/>
            <person name="Coyne R.S."/>
            <person name="Wu M."/>
            <person name="Wu D."/>
            <person name="Thiagarajan M."/>
            <person name="Wortman J.R."/>
            <person name="Badger J.H."/>
            <person name="Ren Q."/>
            <person name="Amedeo P."/>
            <person name="Jones K.M."/>
            <person name="Tallon L.J."/>
            <person name="Delcher A.L."/>
            <person name="Salzberg S.L."/>
            <person name="Silva J.C."/>
            <person name="Haas B.J."/>
            <person name="Majoros W.H."/>
            <person name="Farzad M."/>
            <person name="Carlton J.M."/>
            <person name="Smith R.K. Jr."/>
            <person name="Garg J."/>
            <person name="Pearlman R.E."/>
            <person name="Karrer K.M."/>
            <person name="Sun L."/>
            <person name="Manning G."/>
            <person name="Elde N.C."/>
            <person name="Turkewitz A.P."/>
            <person name="Asai D.J."/>
            <person name="Wilkes D.E."/>
            <person name="Wang Y."/>
            <person name="Cai H."/>
            <person name="Collins K."/>
            <person name="Stewart B.A."/>
            <person name="Lee S.R."/>
            <person name="Wilamowska K."/>
            <person name="Weinberg Z."/>
            <person name="Ruzzo W.L."/>
            <person name="Wloga D."/>
            <person name="Gaertig J."/>
            <person name="Frankel J."/>
            <person name="Tsao C.-C."/>
            <person name="Gorovsky M.A."/>
            <person name="Keeling P.J."/>
            <person name="Waller R.F."/>
            <person name="Patron N.J."/>
            <person name="Cherry J.M."/>
            <person name="Stover N.A."/>
            <person name="Krieger C.J."/>
            <person name="del Toro C."/>
            <person name="Ryder H.F."/>
            <person name="Williamson S.C."/>
            <person name="Barbeau R.A."/>
            <person name="Hamilton E.P."/>
            <person name="Orias E."/>
        </authorList>
    </citation>
    <scope>NUCLEOTIDE SEQUENCE [LARGE SCALE GENOMIC DNA]</scope>
    <source>
        <strain evidence="3">SB210</strain>
    </source>
</reference>
<dbReference type="AlphaFoldDB" id="Q24I30"/>
<feature type="domain" description="EF-hand" evidence="1">
    <location>
        <begin position="99"/>
        <end position="134"/>
    </location>
</feature>
<dbReference type="InterPro" id="IPR011992">
    <property type="entry name" value="EF-hand-dom_pair"/>
</dbReference>
<accession>Q24I30</accession>
<evidence type="ECO:0000259" key="1">
    <source>
        <dbReference type="PROSITE" id="PS50222"/>
    </source>
</evidence>
<dbReference type="GeneID" id="7823932"/>
<evidence type="ECO:0000313" key="2">
    <source>
        <dbReference type="EMBL" id="EAS07408.2"/>
    </source>
</evidence>
<dbReference type="KEGG" id="tet:TTHERM_00569460"/>
<dbReference type="OrthoDB" id="191686at2759"/>
<name>Q24I30_TETTS</name>
<dbReference type="HOGENOM" id="CLU_1606036_0_0_1"/>
<dbReference type="OMA" id="AIFNRMS"/>
<dbReference type="Proteomes" id="UP000009168">
    <property type="component" value="Unassembled WGS sequence"/>
</dbReference>
<gene>
    <name evidence="2" type="ORF">TTHERM_00569460</name>
</gene>
<proteinExistence type="predicted"/>
<dbReference type="EMBL" id="GG662498">
    <property type="protein sequence ID" value="EAS07408.2"/>
    <property type="molecule type" value="Genomic_DNA"/>
</dbReference>
<dbReference type="InParanoid" id="Q24I30"/>
<protein>
    <recommendedName>
        <fullName evidence="1">EF-hand domain-containing protein</fullName>
    </recommendedName>
</protein>